<name>A0A409VRT5_9AGAR</name>
<feature type="compositionally biased region" description="Polar residues" evidence="1">
    <location>
        <begin position="95"/>
        <end position="116"/>
    </location>
</feature>
<organism evidence="2 3">
    <name type="scientific">Panaeolus cyanescens</name>
    <dbReference type="NCBI Taxonomy" id="181874"/>
    <lineage>
        <taxon>Eukaryota</taxon>
        <taxon>Fungi</taxon>
        <taxon>Dikarya</taxon>
        <taxon>Basidiomycota</taxon>
        <taxon>Agaricomycotina</taxon>
        <taxon>Agaricomycetes</taxon>
        <taxon>Agaricomycetidae</taxon>
        <taxon>Agaricales</taxon>
        <taxon>Agaricineae</taxon>
        <taxon>Galeropsidaceae</taxon>
        <taxon>Panaeolus</taxon>
    </lineage>
</organism>
<feature type="region of interest" description="Disordered" evidence="1">
    <location>
        <begin position="173"/>
        <end position="211"/>
    </location>
</feature>
<comment type="caution">
    <text evidence="2">The sequence shown here is derived from an EMBL/GenBank/DDBJ whole genome shotgun (WGS) entry which is preliminary data.</text>
</comment>
<dbReference type="AlphaFoldDB" id="A0A409VRT5"/>
<feature type="region of interest" description="Disordered" evidence="1">
    <location>
        <begin position="63"/>
        <end position="156"/>
    </location>
</feature>
<evidence type="ECO:0000313" key="2">
    <source>
        <dbReference type="EMBL" id="PPQ68974.1"/>
    </source>
</evidence>
<sequence>MNSPTSSSSSRRKSSLRLAQPPPIPVPPSLRTSPYLNCPAFKQDITSPRLPTEEEERWLQDTVPLSAEGRPISAAPTIGPSPSQNRIPCLARHSTFPTTHLSSPSALAMSATASAQQRHRSGTIKQRVRSGPDATTNQSATSSPSEPETGRLGGDSVGRALAAPLLVTPDGLGWSAVGLHSSSGSRTPSDPQFARLGVGDQESYFHETSFH</sequence>
<keyword evidence="3" id="KW-1185">Reference proteome</keyword>
<dbReference type="EMBL" id="NHTK01005996">
    <property type="protein sequence ID" value="PPQ68974.1"/>
    <property type="molecule type" value="Genomic_DNA"/>
</dbReference>
<feature type="compositionally biased region" description="Polar residues" evidence="1">
    <location>
        <begin position="133"/>
        <end position="146"/>
    </location>
</feature>
<feature type="compositionally biased region" description="Basic residues" evidence="1">
    <location>
        <begin position="117"/>
        <end position="128"/>
    </location>
</feature>
<dbReference type="OrthoDB" id="2675274at2759"/>
<dbReference type="Proteomes" id="UP000284842">
    <property type="component" value="Unassembled WGS sequence"/>
</dbReference>
<gene>
    <name evidence="2" type="ORF">CVT24_000363</name>
</gene>
<feature type="compositionally biased region" description="Polar residues" evidence="1">
    <location>
        <begin position="180"/>
        <end position="190"/>
    </location>
</feature>
<evidence type="ECO:0000313" key="3">
    <source>
        <dbReference type="Proteomes" id="UP000284842"/>
    </source>
</evidence>
<protein>
    <submittedName>
        <fullName evidence="2">Uncharacterized protein</fullName>
    </submittedName>
</protein>
<reference evidence="2 3" key="1">
    <citation type="journal article" date="2018" name="Evol. Lett.">
        <title>Horizontal gene cluster transfer increased hallucinogenic mushroom diversity.</title>
        <authorList>
            <person name="Reynolds H.T."/>
            <person name="Vijayakumar V."/>
            <person name="Gluck-Thaler E."/>
            <person name="Korotkin H.B."/>
            <person name="Matheny P.B."/>
            <person name="Slot J.C."/>
        </authorList>
    </citation>
    <scope>NUCLEOTIDE SEQUENCE [LARGE SCALE GENOMIC DNA]</scope>
    <source>
        <strain evidence="2 3">2629</strain>
    </source>
</reference>
<evidence type="ECO:0000256" key="1">
    <source>
        <dbReference type="SAM" id="MobiDB-lite"/>
    </source>
</evidence>
<dbReference type="InParanoid" id="A0A409VRT5"/>
<accession>A0A409VRT5</accession>
<feature type="region of interest" description="Disordered" evidence="1">
    <location>
        <begin position="1"/>
        <end position="37"/>
    </location>
</feature>
<proteinExistence type="predicted"/>